<gene>
    <name evidence="1" type="ORF">ACOC_LOCUS12899</name>
</gene>
<accession>A0A0R3Q1K4</accession>
<dbReference type="WBParaSite" id="ACOC_0001289801-mRNA-1">
    <property type="protein sequence ID" value="ACOC_0001289801-mRNA-1"/>
    <property type="gene ID" value="ACOC_0001289801"/>
</dbReference>
<dbReference type="AlphaFoldDB" id="A0A0R3Q1K4"/>
<sequence length="73" mass="7990">MNIIAVNDCCLRHDQCYSSCAVPQIACDNEFCACLGTIPATLHCQNNLALHCNAVHLLGHKYICPFMAQPPTD</sequence>
<dbReference type="GO" id="GO:0004623">
    <property type="term" value="F:phospholipase A2 activity"/>
    <property type="evidence" value="ECO:0007669"/>
    <property type="project" value="InterPro"/>
</dbReference>
<protein>
    <submittedName>
        <fullName evidence="3">EB domain-containing protein</fullName>
    </submittedName>
</protein>
<name>A0A0R3Q1K4_ANGCS</name>
<evidence type="ECO:0000313" key="1">
    <source>
        <dbReference type="EMBL" id="VDM64484.1"/>
    </source>
</evidence>
<dbReference type="Proteomes" id="UP000267027">
    <property type="component" value="Unassembled WGS sequence"/>
</dbReference>
<dbReference type="InterPro" id="IPR036444">
    <property type="entry name" value="PLipase_A2_dom_sf"/>
</dbReference>
<proteinExistence type="predicted"/>
<dbReference type="OMA" id="HDECYSS"/>
<dbReference type="OrthoDB" id="5821692at2759"/>
<evidence type="ECO:0000313" key="3">
    <source>
        <dbReference type="WBParaSite" id="ACOC_0001289801-mRNA-1"/>
    </source>
</evidence>
<organism evidence="3">
    <name type="scientific">Angiostrongylus costaricensis</name>
    <name type="common">Nematode worm</name>
    <dbReference type="NCBI Taxonomy" id="334426"/>
    <lineage>
        <taxon>Eukaryota</taxon>
        <taxon>Metazoa</taxon>
        <taxon>Ecdysozoa</taxon>
        <taxon>Nematoda</taxon>
        <taxon>Chromadorea</taxon>
        <taxon>Rhabditida</taxon>
        <taxon>Rhabditina</taxon>
        <taxon>Rhabditomorpha</taxon>
        <taxon>Strongyloidea</taxon>
        <taxon>Metastrongylidae</taxon>
        <taxon>Angiostrongylus</taxon>
    </lineage>
</organism>
<keyword evidence="2" id="KW-1185">Reference proteome</keyword>
<dbReference type="GO" id="GO:0006644">
    <property type="term" value="P:phospholipid metabolic process"/>
    <property type="evidence" value="ECO:0007669"/>
    <property type="project" value="InterPro"/>
</dbReference>
<reference evidence="1 2" key="2">
    <citation type="submission" date="2018-11" db="EMBL/GenBank/DDBJ databases">
        <authorList>
            <consortium name="Pathogen Informatics"/>
        </authorList>
    </citation>
    <scope>NUCLEOTIDE SEQUENCE [LARGE SCALE GENOMIC DNA]</scope>
    <source>
        <strain evidence="1 2">Costa Rica</strain>
    </source>
</reference>
<reference evidence="3" key="1">
    <citation type="submission" date="2017-02" db="UniProtKB">
        <authorList>
            <consortium name="WormBaseParasite"/>
        </authorList>
    </citation>
    <scope>IDENTIFICATION</scope>
</reference>
<evidence type="ECO:0000313" key="2">
    <source>
        <dbReference type="Proteomes" id="UP000267027"/>
    </source>
</evidence>
<dbReference type="EMBL" id="UYYA01005299">
    <property type="protein sequence ID" value="VDM64484.1"/>
    <property type="molecule type" value="Genomic_DNA"/>
</dbReference>
<dbReference type="GO" id="GO:0050482">
    <property type="term" value="P:arachidonate secretion"/>
    <property type="evidence" value="ECO:0007669"/>
    <property type="project" value="InterPro"/>
</dbReference>
<dbReference type="SUPFAM" id="SSF48619">
    <property type="entry name" value="Phospholipase A2, PLA2"/>
    <property type="match status" value="1"/>
</dbReference>